<feature type="transmembrane region" description="Helical" evidence="7">
    <location>
        <begin position="343"/>
        <end position="366"/>
    </location>
</feature>
<dbReference type="InterPro" id="IPR011701">
    <property type="entry name" value="MFS"/>
</dbReference>
<feature type="transmembrane region" description="Helical" evidence="7">
    <location>
        <begin position="266"/>
        <end position="284"/>
    </location>
</feature>
<evidence type="ECO:0000256" key="5">
    <source>
        <dbReference type="ARBA" id="ARBA00023136"/>
    </source>
</evidence>
<dbReference type="AlphaFoldDB" id="A0A516PYP5"/>
<feature type="transmembrane region" description="Helical" evidence="7">
    <location>
        <begin position="461"/>
        <end position="480"/>
    </location>
</feature>
<dbReference type="PANTHER" id="PTHR23513">
    <property type="entry name" value="INTEGRAL MEMBRANE EFFLUX PROTEIN-RELATED"/>
    <property type="match status" value="1"/>
</dbReference>
<evidence type="ECO:0000256" key="7">
    <source>
        <dbReference type="SAM" id="Phobius"/>
    </source>
</evidence>
<evidence type="ECO:0000256" key="3">
    <source>
        <dbReference type="ARBA" id="ARBA00022692"/>
    </source>
</evidence>
<dbReference type="Proteomes" id="UP000319263">
    <property type="component" value="Chromosome"/>
</dbReference>
<dbReference type="CDD" id="cd06173">
    <property type="entry name" value="MFS_MefA_like"/>
    <property type="match status" value="1"/>
</dbReference>
<feature type="transmembrane region" description="Helical" evidence="7">
    <location>
        <begin position="195"/>
        <end position="213"/>
    </location>
</feature>
<feature type="transmembrane region" description="Helical" evidence="7">
    <location>
        <begin position="240"/>
        <end position="260"/>
    </location>
</feature>
<feature type="region of interest" description="Disordered" evidence="6">
    <location>
        <begin position="17"/>
        <end position="36"/>
    </location>
</feature>
<evidence type="ECO:0000313" key="8">
    <source>
        <dbReference type="EMBL" id="QDP96296.1"/>
    </source>
</evidence>
<dbReference type="EMBL" id="CP041692">
    <property type="protein sequence ID" value="QDP96296.1"/>
    <property type="molecule type" value="Genomic_DNA"/>
</dbReference>
<keyword evidence="4 7" id="KW-1133">Transmembrane helix</keyword>
<keyword evidence="3 7" id="KW-0812">Transmembrane</keyword>
<dbReference type="GO" id="GO:0022857">
    <property type="term" value="F:transmembrane transporter activity"/>
    <property type="evidence" value="ECO:0007669"/>
    <property type="project" value="InterPro"/>
</dbReference>
<evidence type="ECO:0000256" key="2">
    <source>
        <dbReference type="ARBA" id="ARBA00022475"/>
    </source>
</evidence>
<keyword evidence="5 7" id="KW-0472">Membrane</keyword>
<reference evidence="8 9" key="1">
    <citation type="submission" date="2019-07" db="EMBL/GenBank/DDBJ databases">
        <title>Microlunatus dokdonensis sp. nov. isolated from the rhizospheric soil of the wild plant Elymus tsukushiensis.</title>
        <authorList>
            <person name="Ghim S.-Y."/>
            <person name="Hwang Y.-J."/>
            <person name="Son J.-S."/>
            <person name="Shin J.-H."/>
        </authorList>
    </citation>
    <scope>NUCLEOTIDE SEQUENCE [LARGE SCALE GENOMIC DNA]</scope>
    <source>
        <strain evidence="8 9">KUDC0627</strain>
    </source>
</reference>
<feature type="region of interest" description="Disordered" evidence="6">
    <location>
        <begin position="41"/>
        <end position="86"/>
    </location>
</feature>
<organism evidence="8 9">
    <name type="scientific">Microlunatus elymi</name>
    <dbReference type="NCBI Taxonomy" id="2596828"/>
    <lineage>
        <taxon>Bacteria</taxon>
        <taxon>Bacillati</taxon>
        <taxon>Actinomycetota</taxon>
        <taxon>Actinomycetes</taxon>
        <taxon>Propionibacteriales</taxon>
        <taxon>Propionibacteriaceae</taxon>
        <taxon>Microlunatus</taxon>
    </lineage>
</organism>
<keyword evidence="9" id="KW-1185">Reference proteome</keyword>
<dbReference type="KEGG" id="mik:FOE78_10650"/>
<keyword evidence="2" id="KW-1003">Cell membrane</keyword>
<evidence type="ECO:0000256" key="4">
    <source>
        <dbReference type="ARBA" id="ARBA00022989"/>
    </source>
</evidence>
<dbReference type="Gene3D" id="1.20.1250.20">
    <property type="entry name" value="MFS general substrate transporter like domains"/>
    <property type="match status" value="1"/>
</dbReference>
<dbReference type="OrthoDB" id="4528313at2"/>
<name>A0A516PYP5_9ACTN</name>
<dbReference type="SUPFAM" id="SSF103473">
    <property type="entry name" value="MFS general substrate transporter"/>
    <property type="match status" value="1"/>
</dbReference>
<feature type="transmembrane region" description="Helical" evidence="7">
    <location>
        <begin position="167"/>
        <end position="189"/>
    </location>
</feature>
<accession>A0A516PYP5</accession>
<evidence type="ECO:0000256" key="1">
    <source>
        <dbReference type="ARBA" id="ARBA00004651"/>
    </source>
</evidence>
<gene>
    <name evidence="8" type="ORF">FOE78_10650</name>
</gene>
<feature type="transmembrane region" description="Helical" evidence="7">
    <location>
        <begin position="135"/>
        <end position="155"/>
    </location>
</feature>
<feature type="transmembrane region" description="Helical" evidence="7">
    <location>
        <begin position="433"/>
        <end position="455"/>
    </location>
</feature>
<feature type="transmembrane region" description="Helical" evidence="7">
    <location>
        <begin position="378"/>
        <end position="396"/>
    </location>
</feature>
<dbReference type="InterPro" id="IPR036259">
    <property type="entry name" value="MFS_trans_sf"/>
</dbReference>
<evidence type="ECO:0000313" key="9">
    <source>
        <dbReference type="Proteomes" id="UP000319263"/>
    </source>
</evidence>
<feature type="transmembrane region" description="Helical" evidence="7">
    <location>
        <begin position="104"/>
        <end position="129"/>
    </location>
</feature>
<dbReference type="PANTHER" id="PTHR23513:SF11">
    <property type="entry name" value="STAPHYLOFERRIN A TRANSPORTER"/>
    <property type="match status" value="1"/>
</dbReference>
<evidence type="ECO:0000256" key="6">
    <source>
        <dbReference type="SAM" id="MobiDB-lite"/>
    </source>
</evidence>
<proteinExistence type="predicted"/>
<protein>
    <submittedName>
        <fullName evidence="8">MFS transporter</fullName>
    </submittedName>
</protein>
<feature type="transmembrane region" description="Helical" evidence="7">
    <location>
        <begin position="314"/>
        <end position="337"/>
    </location>
</feature>
<feature type="transmembrane region" description="Helical" evidence="7">
    <location>
        <begin position="402"/>
        <end position="421"/>
    </location>
</feature>
<comment type="subcellular location">
    <subcellularLocation>
        <location evidence="1">Cell membrane</location>
        <topology evidence="1">Multi-pass membrane protein</topology>
    </subcellularLocation>
</comment>
<sequence length="489" mass="51633">MDARPLRLSRAVERTRLFPGRPGPSHPGSVRRAGARAWGPAVPVAGTLPHRRRGPPGCRADAGPDRLPGLPQRPGGRMSAPASASEVQLVGAEPPPIRRDPVTWCWVIFATVSGFGDSVFSVALAWTAVRELHPGMAGLVVAIGMVPQALLMLFGGVIADRLDTRRIMIIGEFFRAAVLLGAAICWQAGLHTATLLIMVELLFGIAVGLSAPARSTLVRQLVRPDDLVEVSGWMQIGGRLAVLGGAPAGAIVVATAGLTMAMLIDAGTFLLIALVLIVVIRFRYRLPRQRQGSAWSNLRDGFSHLARHRRQRTLTLGICSLNVFITPVTAIGVSLRVSHSGWSATWVGVSEASLAIGAIVGSMIAIRWRGTHLARRGFWVLVLQGAGLTLVGVPALPSLVGGMILVGLTAGLASVWISGVFQREISPDYLGRVSSLTRLGDLAITPMMTPLFGLVAGASSVLAATVACGAAMSLLCLIVATRREIRTLE</sequence>
<dbReference type="GO" id="GO:0005886">
    <property type="term" value="C:plasma membrane"/>
    <property type="evidence" value="ECO:0007669"/>
    <property type="project" value="UniProtKB-SubCell"/>
</dbReference>
<dbReference type="Pfam" id="PF07690">
    <property type="entry name" value="MFS_1"/>
    <property type="match status" value="1"/>
</dbReference>